<keyword evidence="4" id="KW-1185">Reference proteome</keyword>
<proteinExistence type="predicted"/>
<evidence type="ECO:0000313" key="2">
    <source>
        <dbReference type="EMBL" id="KAA1096541.1"/>
    </source>
</evidence>
<dbReference type="AlphaFoldDB" id="A0A5B0P4Y1"/>
<reference evidence="4 5" key="1">
    <citation type="submission" date="2019-05" db="EMBL/GenBank/DDBJ databases">
        <title>Emergence of the Ug99 lineage of the wheat stem rust pathogen through somatic hybridization.</title>
        <authorList>
            <person name="Li F."/>
            <person name="Upadhyaya N.M."/>
            <person name="Sperschneider J."/>
            <person name="Matny O."/>
            <person name="Nguyen-Phuc H."/>
            <person name="Mago R."/>
            <person name="Raley C."/>
            <person name="Miller M.E."/>
            <person name="Silverstein K.A.T."/>
            <person name="Henningsen E."/>
            <person name="Hirsch C.D."/>
            <person name="Visser B."/>
            <person name="Pretorius Z.A."/>
            <person name="Steffenson B.J."/>
            <person name="Schwessinger B."/>
            <person name="Dodds P.N."/>
            <person name="Figueroa M."/>
        </authorList>
    </citation>
    <scope>NUCLEOTIDE SEQUENCE [LARGE SCALE GENOMIC DNA]</scope>
    <source>
        <strain evidence="2">21-0</strain>
        <strain evidence="3 5">Ug99</strain>
    </source>
</reference>
<feature type="signal peptide" evidence="1">
    <location>
        <begin position="1"/>
        <end position="33"/>
    </location>
</feature>
<evidence type="ECO:0000256" key="1">
    <source>
        <dbReference type="SAM" id="SignalP"/>
    </source>
</evidence>
<dbReference type="Proteomes" id="UP000324748">
    <property type="component" value="Unassembled WGS sequence"/>
</dbReference>
<name>A0A5B0P4Y1_PUCGR</name>
<evidence type="ECO:0008006" key="6">
    <source>
        <dbReference type="Google" id="ProtNLM"/>
    </source>
</evidence>
<evidence type="ECO:0000313" key="5">
    <source>
        <dbReference type="Proteomes" id="UP000325313"/>
    </source>
</evidence>
<comment type="caution">
    <text evidence="2">The sequence shown here is derived from an EMBL/GenBank/DDBJ whole genome shotgun (WGS) entry which is preliminary data.</text>
</comment>
<feature type="chain" id="PRO_5036137645" description="Secreted protein" evidence="1">
    <location>
        <begin position="34"/>
        <end position="154"/>
    </location>
</feature>
<dbReference type="EMBL" id="VSWC01000067">
    <property type="protein sequence ID" value="KAA1096541.1"/>
    <property type="molecule type" value="Genomic_DNA"/>
</dbReference>
<dbReference type="EMBL" id="VDEP01000102">
    <property type="protein sequence ID" value="KAA1131896.1"/>
    <property type="molecule type" value="Genomic_DNA"/>
</dbReference>
<evidence type="ECO:0000313" key="4">
    <source>
        <dbReference type="Proteomes" id="UP000324748"/>
    </source>
</evidence>
<dbReference type="Proteomes" id="UP000325313">
    <property type="component" value="Unassembled WGS sequence"/>
</dbReference>
<organism evidence="2 4">
    <name type="scientific">Puccinia graminis f. sp. tritici</name>
    <dbReference type="NCBI Taxonomy" id="56615"/>
    <lineage>
        <taxon>Eukaryota</taxon>
        <taxon>Fungi</taxon>
        <taxon>Dikarya</taxon>
        <taxon>Basidiomycota</taxon>
        <taxon>Pucciniomycotina</taxon>
        <taxon>Pucciniomycetes</taxon>
        <taxon>Pucciniales</taxon>
        <taxon>Pucciniaceae</taxon>
        <taxon>Puccinia</taxon>
    </lineage>
</organism>
<gene>
    <name evidence="2" type="ORF">PGT21_019756</name>
    <name evidence="3" type="ORF">PGTUg99_032851</name>
</gene>
<dbReference type="OrthoDB" id="10269167at2759"/>
<evidence type="ECO:0000313" key="3">
    <source>
        <dbReference type="EMBL" id="KAA1131896.1"/>
    </source>
</evidence>
<accession>A0A5B0P4Y1</accession>
<keyword evidence="1" id="KW-0732">Signal</keyword>
<protein>
    <recommendedName>
        <fullName evidence="6">Secreted protein</fullName>
    </recommendedName>
</protein>
<sequence length="154" mass="17459">MFILNFFRAASVGLAFLPIIIILHSGQVALVDGEQAVNCMPHFDSVDGSPDVSCWVDSQTKLTCPRASCNSRLHPERPYGQIVYNGCQNGDAHKDQQQVIPRNYHHYPTGDNKWYPGQKGFVAAFDDRTQLWYNCAYDFSNENKDTYTCSNCRK</sequence>